<evidence type="ECO:0000313" key="1">
    <source>
        <dbReference type="EMBL" id="EAV39914.1"/>
    </source>
</evidence>
<dbReference type="Gene3D" id="3.30.720.20">
    <property type="entry name" value="Protein of unknown function DUF1797"/>
    <property type="match status" value="1"/>
</dbReference>
<dbReference type="Proteomes" id="UP000003346">
    <property type="component" value="Unassembled WGS sequence"/>
</dbReference>
<evidence type="ECO:0008006" key="3">
    <source>
        <dbReference type="Google" id="ProtNLM"/>
    </source>
</evidence>
<proteinExistence type="predicted"/>
<dbReference type="EMBL" id="AAUV01000034">
    <property type="protein sequence ID" value="EAV39914.1"/>
    <property type="molecule type" value="Genomic_DNA"/>
</dbReference>
<gene>
    <name evidence="1" type="ORF">OENOO_38002</name>
</gene>
<accession>A0NHU6</accession>
<dbReference type="HOGENOM" id="CLU_157750_2_0_9"/>
<sequence>MMKKIMSKTESEITPIINRLEAMVKDQSGQEVQVRNFDLYGLNLARVSFDRRTNIFTIKEFRDNHVFKFDNIDLVAIDIYEILRDLKLTF</sequence>
<name>A0NHU6_OENOE</name>
<comment type="caution">
    <text evidence="1">The sequence shown here is derived from an EMBL/GenBank/DDBJ whole genome shotgun (WGS) entry which is preliminary data.</text>
</comment>
<protein>
    <recommendedName>
        <fullName evidence="3">DUF1797 family protein</fullName>
    </recommendedName>
</protein>
<reference evidence="1 2" key="1">
    <citation type="submission" date="2006-11" db="EMBL/GenBank/DDBJ databases">
        <authorList>
            <consortium name="Laboratoire de Microbiologie (Universite Bourgogne)"/>
            <consortium name="GENOME Express"/>
            <consortium name="UMR Oenologie Ampelologie (Universite Bordeaux 2)"/>
            <person name="Guzzo J."/>
        </authorList>
    </citation>
    <scope>NUCLEOTIDE SEQUENCE [LARGE SCALE GENOMIC DNA]</scope>
    <source>
        <strain evidence="1 2">ATCC BAA-1163</strain>
    </source>
</reference>
<dbReference type="Pfam" id="PF08796">
    <property type="entry name" value="DUF1797"/>
    <property type="match status" value="1"/>
</dbReference>
<dbReference type="InterPro" id="IPR014904">
    <property type="entry name" value="YkuJ-like"/>
</dbReference>
<dbReference type="SUPFAM" id="SSF143567">
    <property type="entry name" value="YkuJ-like"/>
    <property type="match status" value="1"/>
</dbReference>
<evidence type="ECO:0000313" key="2">
    <source>
        <dbReference type="Proteomes" id="UP000003346"/>
    </source>
</evidence>
<dbReference type="InterPro" id="IPR038073">
    <property type="entry name" value="YkuJ-like_sf"/>
</dbReference>
<organism evidence="1 2">
    <name type="scientific">Oenococcus oeni ATCC BAA-1163</name>
    <dbReference type="NCBI Taxonomy" id="379360"/>
    <lineage>
        <taxon>Bacteria</taxon>
        <taxon>Bacillati</taxon>
        <taxon>Bacillota</taxon>
        <taxon>Bacilli</taxon>
        <taxon>Lactobacillales</taxon>
        <taxon>Lactobacillaceae</taxon>
        <taxon>Oenococcus</taxon>
    </lineage>
</organism>
<dbReference type="AlphaFoldDB" id="A0NHU6"/>